<comment type="caution">
    <text evidence="2">The sequence shown here is derived from an EMBL/GenBank/DDBJ whole genome shotgun (WGS) entry which is preliminary data.</text>
</comment>
<gene>
    <name evidence="2" type="ORF">Cantr_05275</name>
</gene>
<evidence type="ECO:0000313" key="2">
    <source>
        <dbReference type="EMBL" id="RCK56659.1"/>
    </source>
</evidence>
<dbReference type="EMBL" id="QLNQ01000029">
    <property type="protein sequence ID" value="RCK56659.1"/>
    <property type="molecule type" value="Genomic_DNA"/>
</dbReference>
<evidence type="ECO:0000256" key="1">
    <source>
        <dbReference type="SAM" id="MobiDB-lite"/>
    </source>
</evidence>
<reference evidence="2 3" key="1">
    <citation type="submission" date="2018-06" db="EMBL/GenBank/DDBJ databases">
        <title>Whole genome sequencing of Candida tropicalis (genome annotated by CSBL at Korea University).</title>
        <authorList>
            <person name="Ahn J."/>
        </authorList>
    </citation>
    <scope>NUCLEOTIDE SEQUENCE [LARGE SCALE GENOMIC DNA]</scope>
    <source>
        <strain evidence="2 3">ATCC 20962</strain>
    </source>
</reference>
<protein>
    <submittedName>
        <fullName evidence="2">Uncharacterized protein</fullName>
    </submittedName>
</protein>
<organism evidence="2 3">
    <name type="scientific">Candida viswanathii</name>
    <dbReference type="NCBI Taxonomy" id="5486"/>
    <lineage>
        <taxon>Eukaryota</taxon>
        <taxon>Fungi</taxon>
        <taxon>Dikarya</taxon>
        <taxon>Ascomycota</taxon>
        <taxon>Saccharomycotina</taxon>
        <taxon>Pichiomycetes</taxon>
        <taxon>Debaryomycetaceae</taxon>
        <taxon>Candida/Lodderomyces clade</taxon>
        <taxon>Candida</taxon>
    </lineage>
</organism>
<accession>A0A367XTD3</accession>
<evidence type="ECO:0000313" key="3">
    <source>
        <dbReference type="Proteomes" id="UP000253472"/>
    </source>
</evidence>
<name>A0A367XTD3_9ASCO</name>
<keyword evidence="3" id="KW-1185">Reference proteome</keyword>
<sequence>MVNLFNNYSSPYDDLVNHFGSSVQGQQQQGGRRGTRNNPNVTVKEVKKADHHEIQIHNRTGYRNFKIEVVKQGQEYFLLVQSPGDRFEKFFKLNPASDDLQNVKSQVVDDWLIISVPIHKQQHAKSNKRQTHTPKKQTKNETPAKSTPSKSSNSRTKSPPPSSASGHGFSKAKNSTKNFFSRNKKLQEPPSLLEAARRRPFLEEVPDPGI</sequence>
<dbReference type="Proteomes" id="UP000253472">
    <property type="component" value="Unassembled WGS sequence"/>
</dbReference>
<feature type="compositionally biased region" description="Basic residues" evidence="1">
    <location>
        <begin position="120"/>
        <end position="137"/>
    </location>
</feature>
<feature type="compositionally biased region" description="Polar residues" evidence="1">
    <location>
        <begin position="172"/>
        <end position="181"/>
    </location>
</feature>
<dbReference type="AlphaFoldDB" id="A0A367XTD3"/>
<feature type="region of interest" description="Disordered" evidence="1">
    <location>
        <begin position="119"/>
        <end position="210"/>
    </location>
</feature>
<feature type="compositionally biased region" description="Polar residues" evidence="1">
    <location>
        <begin position="140"/>
        <end position="157"/>
    </location>
</feature>
<dbReference type="OrthoDB" id="4020946at2759"/>
<proteinExistence type="predicted"/>